<dbReference type="AlphaFoldDB" id="A0A8R7K074"/>
<reference evidence="2" key="2">
    <citation type="submission" date="2018-03" db="EMBL/GenBank/DDBJ databases">
        <title>The Triticum urartu genome reveals the dynamic nature of wheat genome evolution.</title>
        <authorList>
            <person name="Ling H."/>
            <person name="Ma B."/>
            <person name="Shi X."/>
            <person name="Liu H."/>
            <person name="Dong L."/>
            <person name="Sun H."/>
            <person name="Cao Y."/>
            <person name="Gao Q."/>
            <person name="Zheng S."/>
            <person name="Li Y."/>
            <person name="Yu Y."/>
            <person name="Du H."/>
            <person name="Qi M."/>
            <person name="Li Y."/>
            <person name="Yu H."/>
            <person name="Cui Y."/>
            <person name="Wang N."/>
            <person name="Chen C."/>
            <person name="Wu H."/>
            <person name="Zhao Y."/>
            <person name="Zhang J."/>
            <person name="Li Y."/>
            <person name="Zhou W."/>
            <person name="Zhang B."/>
            <person name="Hu W."/>
            <person name="Eijk M."/>
            <person name="Tang J."/>
            <person name="Witsenboer H."/>
            <person name="Zhao S."/>
            <person name="Li Z."/>
            <person name="Zhang A."/>
            <person name="Wang D."/>
            <person name="Liang C."/>
        </authorList>
    </citation>
    <scope>NUCLEOTIDE SEQUENCE [LARGE SCALE GENOMIC DNA]</scope>
    <source>
        <strain evidence="2">cv. G1812</strain>
    </source>
</reference>
<protein>
    <submittedName>
        <fullName evidence="2">Uncharacterized protein</fullName>
    </submittedName>
</protein>
<accession>A0A8R7K074</accession>
<dbReference type="Proteomes" id="UP000015106">
    <property type="component" value="Chromosome 1"/>
</dbReference>
<feature type="compositionally biased region" description="Basic and acidic residues" evidence="1">
    <location>
        <begin position="87"/>
        <end position="114"/>
    </location>
</feature>
<sequence length="147" mass="15242">MSQDNGIGEVVGRRVALHEAQRIIDAAGPEQYVEDDIAREGVVVEAPAGHFVEQVEHERVQAAAPVEPEQEQEGVGPDGAPEALELAEERGGGAEAGREARGGGEDAVEGRGRVEVGGAAGAPEEEGEREGVGRAAGYGGLDDLRRQ</sequence>
<name>A0A8R7K074_TRIUA</name>
<evidence type="ECO:0000313" key="3">
    <source>
        <dbReference type="Proteomes" id="UP000015106"/>
    </source>
</evidence>
<reference evidence="2" key="3">
    <citation type="submission" date="2022-06" db="UniProtKB">
        <authorList>
            <consortium name="EnsemblPlants"/>
        </authorList>
    </citation>
    <scope>IDENTIFICATION</scope>
</reference>
<evidence type="ECO:0000313" key="2">
    <source>
        <dbReference type="EnsemblPlants" id="TuG1812G0100002366.01.T01.cds249692"/>
    </source>
</evidence>
<dbReference type="EnsemblPlants" id="TuG1812G0100002366.01.T01">
    <property type="protein sequence ID" value="TuG1812G0100002366.01.T01.cds249692"/>
    <property type="gene ID" value="TuG1812G0100002366.01"/>
</dbReference>
<proteinExistence type="predicted"/>
<reference evidence="3" key="1">
    <citation type="journal article" date="2013" name="Nature">
        <title>Draft genome of the wheat A-genome progenitor Triticum urartu.</title>
        <authorList>
            <person name="Ling H.Q."/>
            <person name="Zhao S."/>
            <person name="Liu D."/>
            <person name="Wang J."/>
            <person name="Sun H."/>
            <person name="Zhang C."/>
            <person name="Fan H."/>
            <person name="Li D."/>
            <person name="Dong L."/>
            <person name="Tao Y."/>
            <person name="Gao C."/>
            <person name="Wu H."/>
            <person name="Li Y."/>
            <person name="Cui Y."/>
            <person name="Guo X."/>
            <person name="Zheng S."/>
            <person name="Wang B."/>
            <person name="Yu K."/>
            <person name="Liang Q."/>
            <person name="Yang W."/>
            <person name="Lou X."/>
            <person name="Chen J."/>
            <person name="Feng M."/>
            <person name="Jian J."/>
            <person name="Zhang X."/>
            <person name="Luo G."/>
            <person name="Jiang Y."/>
            <person name="Liu J."/>
            <person name="Wang Z."/>
            <person name="Sha Y."/>
            <person name="Zhang B."/>
            <person name="Wu H."/>
            <person name="Tang D."/>
            <person name="Shen Q."/>
            <person name="Xue P."/>
            <person name="Zou S."/>
            <person name="Wang X."/>
            <person name="Liu X."/>
            <person name="Wang F."/>
            <person name="Yang Y."/>
            <person name="An X."/>
            <person name="Dong Z."/>
            <person name="Zhang K."/>
            <person name="Zhang X."/>
            <person name="Luo M.C."/>
            <person name="Dvorak J."/>
            <person name="Tong Y."/>
            <person name="Wang J."/>
            <person name="Yang H."/>
            <person name="Li Z."/>
            <person name="Wang D."/>
            <person name="Zhang A."/>
            <person name="Wang J."/>
        </authorList>
    </citation>
    <scope>NUCLEOTIDE SEQUENCE</scope>
    <source>
        <strain evidence="3">cv. G1812</strain>
    </source>
</reference>
<dbReference type="Gramene" id="TuG1812G0100002366.01.T01">
    <property type="protein sequence ID" value="TuG1812G0100002366.01.T01.cds249692"/>
    <property type="gene ID" value="TuG1812G0100002366.01"/>
</dbReference>
<feature type="compositionally biased region" description="Low complexity" evidence="1">
    <location>
        <begin position="61"/>
        <end position="84"/>
    </location>
</feature>
<keyword evidence="3" id="KW-1185">Reference proteome</keyword>
<evidence type="ECO:0000256" key="1">
    <source>
        <dbReference type="SAM" id="MobiDB-lite"/>
    </source>
</evidence>
<feature type="region of interest" description="Disordered" evidence="1">
    <location>
        <begin position="60"/>
        <end position="147"/>
    </location>
</feature>
<organism evidence="2 3">
    <name type="scientific">Triticum urartu</name>
    <name type="common">Red wild einkorn</name>
    <name type="synonym">Crithodium urartu</name>
    <dbReference type="NCBI Taxonomy" id="4572"/>
    <lineage>
        <taxon>Eukaryota</taxon>
        <taxon>Viridiplantae</taxon>
        <taxon>Streptophyta</taxon>
        <taxon>Embryophyta</taxon>
        <taxon>Tracheophyta</taxon>
        <taxon>Spermatophyta</taxon>
        <taxon>Magnoliopsida</taxon>
        <taxon>Liliopsida</taxon>
        <taxon>Poales</taxon>
        <taxon>Poaceae</taxon>
        <taxon>BOP clade</taxon>
        <taxon>Pooideae</taxon>
        <taxon>Triticodae</taxon>
        <taxon>Triticeae</taxon>
        <taxon>Triticinae</taxon>
        <taxon>Triticum</taxon>
    </lineage>
</organism>